<evidence type="ECO:0000313" key="2">
    <source>
        <dbReference type="Proteomes" id="UP000094707"/>
    </source>
</evidence>
<dbReference type="RefSeq" id="WP_071907374.1">
    <property type="nucleotide sequence ID" value="NZ_LT607756.1"/>
</dbReference>
<reference evidence="1 2" key="1">
    <citation type="submission" date="2016-08" db="EMBL/GenBank/DDBJ databases">
        <authorList>
            <person name="Seilhamer J.J."/>
        </authorList>
    </citation>
    <scope>NUCLEOTIDE SEQUENCE [LARGE SCALE GENOMIC DNA]</scope>
    <source>
        <strain evidence="1">Buetzberg</strain>
    </source>
</reference>
<dbReference type="GeneID" id="30412581"/>
<protein>
    <submittedName>
        <fullName evidence="1">Uncharacterized protein</fullName>
    </submittedName>
</protein>
<dbReference type="AlphaFoldDB" id="A0A1D3L420"/>
<evidence type="ECO:0000313" key="1">
    <source>
        <dbReference type="EMBL" id="SCG86298.1"/>
    </source>
</evidence>
<gene>
    <name evidence="1" type="ORF">MCBB_1743</name>
</gene>
<dbReference type="Proteomes" id="UP000094707">
    <property type="component" value="Chromosome I"/>
</dbReference>
<proteinExistence type="predicted"/>
<keyword evidence="2" id="KW-1185">Reference proteome</keyword>
<dbReference type="OrthoDB" id="68381at2157"/>
<dbReference type="EMBL" id="LT607756">
    <property type="protein sequence ID" value="SCG86298.1"/>
    <property type="molecule type" value="Genomic_DNA"/>
</dbReference>
<accession>A0A1D3L420</accession>
<name>A0A1D3L420_9EURY</name>
<dbReference type="KEGG" id="mcub:MCBB_1743"/>
<sequence length="115" mass="13605">MDLDKLVEQIIDTEIEKIPGNEDKWEKHIYIKENVLIVGYKKNEGFYDDGEGVESYAWYWELRNADTWDVLHENHDGDFTFCTDPAECTWSDQDLIEDIADEVAEESLKWLELEN</sequence>
<organism evidence="1 2">
    <name type="scientific">Methanobacterium congolense</name>
    <dbReference type="NCBI Taxonomy" id="118062"/>
    <lineage>
        <taxon>Archaea</taxon>
        <taxon>Methanobacteriati</taxon>
        <taxon>Methanobacteriota</taxon>
        <taxon>Methanomada group</taxon>
        <taxon>Methanobacteria</taxon>
        <taxon>Methanobacteriales</taxon>
        <taxon>Methanobacteriaceae</taxon>
        <taxon>Methanobacterium</taxon>
    </lineage>
</organism>